<dbReference type="RefSeq" id="WP_056937177.1">
    <property type="nucleotide sequence ID" value="NZ_AZFN01000009.1"/>
</dbReference>
<dbReference type="SUPFAM" id="SSF109604">
    <property type="entry name" value="HD-domain/PDEase-like"/>
    <property type="match status" value="1"/>
</dbReference>
<organism evidence="8 9">
    <name type="scientific">Limosilactobacillus gastricus DSM 16045</name>
    <dbReference type="NCBI Taxonomy" id="1423749"/>
    <lineage>
        <taxon>Bacteria</taxon>
        <taxon>Bacillati</taxon>
        <taxon>Bacillota</taxon>
        <taxon>Bacilli</taxon>
        <taxon>Lactobacillales</taxon>
        <taxon>Lactobacillaceae</taxon>
        <taxon>Limosilactobacillus</taxon>
    </lineage>
</organism>
<dbReference type="NCBIfam" id="TIGR00488">
    <property type="entry name" value="bis(5'-nucleosyl)-tetraphosphatase (symmetrical) YqeK"/>
    <property type="match status" value="1"/>
</dbReference>
<dbReference type="CDD" id="cd00077">
    <property type="entry name" value="HDc"/>
    <property type="match status" value="1"/>
</dbReference>
<dbReference type="InterPro" id="IPR005249">
    <property type="entry name" value="YqeK"/>
</dbReference>
<dbReference type="NCBIfam" id="TIGR00277">
    <property type="entry name" value="HDIG"/>
    <property type="match status" value="1"/>
</dbReference>
<dbReference type="InterPro" id="IPR006674">
    <property type="entry name" value="HD_domain"/>
</dbReference>
<dbReference type="PROSITE" id="PS51831">
    <property type="entry name" value="HD"/>
    <property type="match status" value="1"/>
</dbReference>
<keyword evidence="3" id="KW-0547">Nucleotide-binding</keyword>
<comment type="caution">
    <text evidence="8">The sequence shown here is derived from an EMBL/GenBank/DDBJ whole genome shotgun (WGS) entry which is preliminary data.</text>
</comment>
<gene>
    <name evidence="8" type="ORF">FC60_GL001761</name>
</gene>
<dbReference type="EC" id="3.6.1.41" evidence="1"/>
<keyword evidence="9" id="KW-1185">Reference proteome</keyword>
<evidence type="ECO:0000256" key="1">
    <source>
        <dbReference type="ARBA" id="ARBA00012506"/>
    </source>
</evidence>
<keyword evidence="2" id="KW-0479">Metal-binding</keyword>
<dbReference type="GO" id="GO:0000166">
    <property type="term" value="F:nucleotide binding"/>
    <property type="evidence" value="ECO:0007669"/>
    <property type="project" value="UniProtKB-KW"/>
</dbReference>
<name>A0A0R1VH95_9LACO</name>
<dbReference type="InterPro" id="IPR003607">
    <property type="entry name" value="HD/PDEase_dom"/>
</dbReference>
<evidence type="ECO:0000256" key="5">
    <source>
        <dbReference type="ARBA" id="ARBA00023004"/>
    </source>
</evidence>
<evidence type="ECO:0000256" key="3">
    <source>
        <dbReference type="ARBA" id="ARBA00022741"/>
    </source>
</evidence>
<proteinExistence type="predicted"/>
<dbReference type="InterPro" id="IPR051094">
    <property type="entry name" value="Diverse_Catalytic_Enzymes"/>
</dbReference>
<feature type="domain" description="HD" evidence="7">
    <location>
        <begin position="34"/>
        <end position="148"/>
    </location>
</feature>
<dbReference type="GO" id="GO:0008803">
    <property type="term" value="F:bis(5'-nucleosyl)-tetraphosphatase (symmetrical) activity"/>
    <property type="evidence" value="ECO:0007669"/>
    <property type="project" value="UniProtKB-EC"/>
</dbReference>
<keyword evidence="4" id="KW-0378">Hydrolase</keyword>
<dbReference type="InterPro" id="IPR006675">
    <property type="entry name" value="HDIG_dom"/>
</dbReference>
<protein>
    <recommendedName>
        <fullName evidence="1">bis(5'-nucleosyl)-tetraphosphatase (symmetrical)</fullName>
        <ecNumber evidence="1">3.6.1.41</ecNumber>
    </recommendedName>
</protein>
<dbReference type="SMART" id="SM00471">
    <property type="entry name" value="HDc"/>
    <property type="match status" value="1"/>
</dbReference>
<dbReference type="PANTHER" id="PTHR35795">
    <property type="entry name" value="SLR1885 PROTEIN"/>
    <property type="match status" value="1"/>
</dbReference>
<dbReference type="Proteomes" id="UP000051739">
    <property type="component" value="Unassembled WGS sequence"/>
</dbReference>
<dbReference type="AlphaFoldDB" id="A0A0R1VH95"/>
<dbReference type="EMBL" id="AZFN01000009">
    <property type="protein sequence ID" value="KRM02585.1"/>
    <property type="molecule type" value="Genomic_DNA"/>
</dbReference>
<dbReference type="PANTHER" id="PTHR35795:SF1">
    <property type="entry name" value="BIS(5'-NUCLEOSYL)-TETRAPHOSPHATASE, SYMMETRICAL"/>
    <property type="match status" value="1"/>
</dbReference>
<keyword evidence="5" id="KW-0408">Iron</keyword>
<dbReference type="GO" id="GO:0046872">
    <property type="term" value="F:metal ion binding"/>
    <property type="evidence" value="ECO:0007669"/>
    <property type="project" value="UniProtKB-KW"/>
</dbReference>
<evidence type="ECO:0000256" key="6">
    <source>
        <dbReference type="ARBA" id="ARBA00049417"/>
    </source>
</evidence>
<evidence type="ECO:0000313" key="8">
    <source>
        <dbReference type="EMBL" id="KRM02585.1"/>
    </source>
</evidence>
<evidence type="ECO:0000259" key="7">
    <source>
        <dbReference type="PROSITE" id="PS51831"/>
    </source>
</evidence>
<accession>A0A0R1VH95</accession>
<evidence type="ECO:0000256" key="4">
    <source>
        <dbReference type="ARBA" id="ARBA00022801"/>
    </source>
</evidence>
<evidence type="ECO:0000256" key="2">
    <source>
        <dbReference type="ARBA" id="ARBA00022723"/>
    </source>
</evidence>
<sequence length="210" mass="23800">MTNNDQQFKYSGEFAYLNRDQLVTKIQAALSPERFKHVLRVETTARQLARQYGVDEQLASIAGLCHDYAKERPAEDFIQVIKAKKLEPDLLSAGNAIWHGVVGAEMVADELLVHDQRILDAIRQHTVGGTVMTKLSQVLYMADYIEPGRDFPGVDQARQITQQSLAKGVAFQTWHTLNYLVQKGASVYPATIDTYNAWVPQYRKEFLLDE</sequence>
<dbReference type="Gene3D" id="1.10.3210.10">
    <property type="entry name" value="Hypothetical protein af1432"/>
    <property type="match status" value="1"/>
</dbReference>
<dbReference type="Pfam" id="PF01966">
    <property type="entry name" value="HD"/>
    <property type="match status" value="1"/>
</dbReference>
<dbReference type="PATRIC" id="fig|1423749.3.peg.1822"/>
<comment type="catalytic activity">
    <reaction evidence="6">
        <text>P(1),P(4)-bis(5'-adenosyl) tetraphosphate + H2O = 2 ADP + 2 H(+)</text>
        <dbReference type="Rhea" id="RHEA:24252"/>
        <dbReference type="ChEBI" id="CHEBI:15377"/>
        <dbReference type="ChEBI" id="CHEBI:15378"/>
        <dbReference type="ChEBI" id="CHEBI:58141"/>
        <dbReference type="ChEBI" id="CHEBI:456216"/>
        <dbReference type="EC" id="3.6.1.41"/>
    </reaction>
</comment>
<reference evidence="8 9" key="1">
    <citation type="journal article" date="2015" name="Genome Announc.">
        <title>Expanding the biotechnology potential of lactobacilli through comparative genomics of 213 strains and associated genera.</title>
        <authorList>
            <person name="Sun Z."/>
            <person name="Harris H.M."/>
            <person name="McCann A."/>
            <person name="Guo C."/>
            <person name="Argimon S."/>
            <person name="Zhang W."/>
            <person name="Yang X."/>
            <person name="Jeffery I.B."/>
            <person name="Cooney J.C."/>
            <person name="Kagawa T.F."/>
            <person name="Liu W."/>
            <person name="Song Y."/>
            <person name="Salvetti E."/>
            <person name="Wrobel A."/>
            <person name="Rasinkangas P."/>
            <person name="Parkhill J."/>
            <person name="Rea M.C."/>
            <person name="O'Sullivan O."/>
            <person name="Ritari J."/>
            <person name="Douillard F.P."/>
            <person name="Paul Ross R."/>
            <person name="Yang R."/>
            <person name="Briner A.E."/>
            <person name="Felis G.E."/>
            <person name="de Vos W.M."/>
            <person name="Barrangou R."/>
            <person name="Klaenhammer T.R."/>
            <person name="Caufield P.W."/>
            <person name="Cui Y."/>
            <person name="Zhang H."/>
            <person name="O'Toole P.W."/>
        </authorList>
    </citation>
    <scope>NUCLEOTIDE SEQUENCE [LARGE SCALE GENOMIC DNA]</scope>
    <source>
        <strain evidence="8 9">DSM 16045</strain>
    </source>
</reference>
<evidence type="ECO:0000313" key="9">
    <source>
        <dbReference type="Proteomes" id="UP000051739"/>
    </source>
</evidence>